<dbReference type="eggNOG" id="KOG0051">
    <property type="taxonomic scope" value="Eukaryota"/>
</dbReference>
<accession>H2ZXF1</accession>
<reference evidence="3" key="2">
    <citation type="submission" date="2025-08" db="UniProtKB">
        <authorList>
            <consortium name="Ensembl"/>
        </authorList>
    </citation>
    <scope>IDENTIFICATION</scope>
</reference>
<feature type="compositionally biased region" description="Basic and acidic residues" evidence="1">
    <location>
        <begin position="411"/>
        <end position="420"/>
    </location>
</feature>
<feature type="compositionally biased region" description="Basic and acidic residues" evidence="1">
    <location>
        <begin position="73"/>
        <end position="90"/>
    </location>
</feature>
<feature type="compositionally biased region" description="Polar residues" evidence="1">
    <location>
        <begin position="39"/>
        <end position="56"/>
    </location>
</feature>
<dbReference type="Ensembl" id="ENSLACT00000002086.1">
    <property type="protein sequence ID" value="ENSLACP00000002072.1"/>
    <property type="gene ID" value="ENSLACG00000001851.1"/>
</dbReference>
<dbReference type="Bgee" id="ENSLACG00000001851">
    <property type="expression patterns" value="Expressed in muscle tissue and 6 other cell types or tissues"/>
</dbReference>
<feature type="compositionally biased region" description="Polar residues" evidence="1">
    <location>
        <begin position="125"/>
        <end position="140"/>
    </location>
</feature>
<dbReference type="SUPFAM" id="SSF46689">
    <property type="entry name" value="Homeodomain-like"/>
    <property type="match status" value="2"/>
</dbReference>
<reference evidence="4" key="1">
    <citation type="submission" date="2011-08" db="EMBL/GenBank/DDBJ databases">
        <title>The draft genome of Latimeria chalumnae.</title>
        <authorList>
            <person name="Di Palma F."/>
            <person name="Alfoldi J."/>
            <person name="Johnson J."/>
            <person name="Berlin A."/>
            <person name="Gnerre S."/>
            <person name="Jaffe D."/>
            <person name="MacCallum I."/>
            <person name="Young S."/>
            <person name="Walker B.J."/>
            <person name="Lander E."/>
            <person name="Lindblad-Toh K."/>
        </authorList>
    </citation>
    <scope>NUCLEOTIDE SEQUENCE [LARGE SCALE GENOMIC DNA]</scope>
    <source>
        <strain evidence="4">Wild caught</strain>
    </source>
</reference>
<evidence type="ECO:0000313" key="3">
    <source>
        <dbReference type="Ensembl" id="ENSLACP00000002072.1"/>
    </source>
</evidence>
<dbReference type="EMBL" id="AFYH01037868">
    <property type="status" value="NOT_ANNOTATED_CDS"/>
    <property type="molecule type" value="Genomic_DNA"/>
</dbReference>
<dbReference type="EMBL" id="AFYH01037869">
    <property type="status" value="NOT_ANNOTATED_CDS"/>
    <property type="molecule type" value="Genomic_DNA"/>
</dbReference>
<feature type="domain" description="Myb-like" evidence="2">
    <location>
        <begin position="613"/>
        <end position="694"/>
    </location>
</feature>
<dbReference type="GeneID" id="102364349"/>
<feature type="compositionally biased region" description="Basic and acidic residues" evidence="1">
    <location>
        <begin position="312"/>
        <end position="322"/>
    </location>
</feature>
<feature type="compositionally biased region" description="Polar residues" evidence="1">
    <location>
        <begin position="358"/>
        <end position="372"/>
    </location>
</feature>
<dbReference type="CDD" id="cd00167">
    <property type="entry name" value="SANT"/>
    <property type="match status" value="2"/>
</dbReference>
<gene>
    <name evidence="3" type="primary">TTF1</name>
</gene>
<dbReference type="InParanoid" id="H2ZXF1"/>
<dbReference type="InterPro" id="IPR009057">
    <property type="entry name" value="Homeodomain-like_sf"/>
</dbReference>
<protein>
    <submittedName>
        <fullName evidence="3">Transcription termination factor 1</fullName>
    </submittedName>
</protein>
<dbReference type="KEGG" id="lcm:102364349"/>
<dbReference type="GO" id="GO:0003682">
    <property type="term" value="F:chromatin binding"/>
    <property type="evidence" value="ECO:0007669"/>
    <property type="project" value="TreeGrafter"/>
</dbReference>
<dbReference type="Pfam" id="PF00249">
    <property type="entry name" value="Myb_DNA-binding"/>
    <property type="match status" value="1"/>
</dbReference>
<feature type="compositionally biased region" description="Basic and acidic residues" evidence="1">
    <location>
        <begin position="20"/>
        <end position="38"/>
    </location>
</feature>
<proteinExistence type="predicted"/>
<dbReference type="GO" id="GO:0006363">
    <property type="term" value="P:termination of RNA polymerase I transcription"/>
    <property type="evidence" value="ECO:0007669"/>
    <property type="project" value="TreeGrafter"/>
</dbReference>
<dbReference type="STRING" id="7897.ENSLACP00000002072"/>
<dbReference type="PANTHER" id="PTHR46760:SF1">
    <property type="entry name" value="TRANSCRIPTION TERMINATION FACTOR 1"/>
    <property type="match status" value="1"/>
</dbReference>
<dbReference type="HOGENOM" id="CLU_335845_0_0_1"/>
<evidence type="ECO:0000313" key="4">
    <source>
        <dbReference type="Proteomes" id="UP000008672"/>
    </source>
</evidence>
<dbReference type="FunCoup" id="H2ZXF1">
    <property type="interactions" value="2289"/>
</dbReference>
<sequence length="849" mass="98044">MDREKTQVFDFKKKKKRKHSERDPENRLEPKNKERSFHDSSLVSEDETSQYSVENRGSQRKKRKKMSSQSEEMDSHTSEIELADKTDLLKIKKKKKPKTAPAEAVLDHVVDKNLTDKESDEFQQKGETLQSPFSSKTLISSPKKKATSEDFKSFIESLNLSPNVKKKARSAKEGENNTIENTVALEVEASEVRTKRNKKKKSKLAKEDEDNATENSNMLDESLGELSEVLSKKHKKKKKKSELAKEDENNATENSSMLDESLGELSEVLSKKHKKKEKRQWQEHTDAEESTSSLGGAKTNSKLGHSNGFLKTKPETYPREAETPVGVNGVEMRGKKKKKLKHLSTADPKKEDSLEVRSPQTPLVYGNTQAKMTTVAEPSSDGDVAGLETPKNQKKRKKRKSEAACTSGSESFDRSDSTDRLEISMLDEEEDGRRLSRFNNDDVEKNRVLLEEFLPNARRLSESTIMYMAKYDLPRFQNFKEQGSPIRFGRFTSVENEQLKKNVESFLEQTGIESAEKLFVRSNCKEEEARIRKIKSDQKFWKQIAEGIPRPWKQVFMRAKKMFNTSNYKGRYTEEEVATLKKYHTLYGNKWEKIAELVSRSSHSVILKMSQLEKSKNFGPWTKEERVKLMRGVEEIMWRSVPPEEPNDILSKNKQDILEIARTKLYSGISWVEVARAVGTRNPMQCRHKWGEILTKKMTKGEKVYQGWKRYEAKAKLIRKLYSMKVEDMNEVNWEELADAIGNVPPIYAQSKFYKLKVCNVPQWNRKSHGEIVDYLYKEVLPNIEEKLQQQKTAQEDRDTSQKRKEVFGFREIFLDSDDESSLEMEAMESGSSDLGRLFTLQFQEEISP</sequence>
<dbReference type="Proteomes" id="UP000008672">
    <property type="component" value="Unassembled WGS sequence"/>
</dbReference>
<dbReference type="PROSITE" id="PS50090">
    <property type="entry name" value="MYB_LIKE"/>
    <property type="match status" value="1"/>
</dbReference>
<dbReference type="GeneTree" id="ENSGT00940000159729"/>
<feature type="compositionally biased region" description="Polar residues" evidence="1">
    <location>
        <begin position="290"/>
        <end position="304"/>
    </location>
</feature>
<dbReference type="PANTHER" id="PTHR46760">
    <property type="entry name" value="TRANSCRIPTION TERMINATION FACTOR 1"/>
    <property type="match status" value="1"/>
</dbReference>
<feature type="compositionally biased region" description="Basic and acidic residues" evidence="1">
    <location>
        <begin position="105"/>
        <end position="124"/>
    </location>
</feature>
<evidence type="ECO:0000259" key="2">
    <source>
        <dbReference type="PROSITE" id="PS50090"/>
    </source>
</evidence>
<dbReference type="InterPro" id="IPR001005">
    <property type="entry name" value="SANT/Myb"/>
</dbReference>
<reference evidence="3" key="3">
    <citation type="submission" date="2025-09" db="UniProtKB">
        <authorList>
            <consortium name="Ensembl"/>
        </authorList>
    </citation>
    <scope>IDENTIFICATION</scope>
</reference>
<name>H2ZXF1_LATCH</name>
<keyword evidence="4" id="KW-1185">Reference proteome</keyword>
<feature type="region of interest" description="Disordered" evidence="1">
    <location>
        <begin position="189"/>
        <end position="420"/>
    </location>
</feature>
<feature type="compositionally biased region" description="Basic and acidic residues" evidence="1">
    <location>
        <begin position="1"/>
        <end position="11"/>
    </location>
</feature>
<organism evidence="3 4">
    <name type="scientific">Latimeria chalumnae</name>
    <name type="common">Coelacanth</name>
    <dbReference type="NCBI Taxonomy" id="7897"/>
    <lineage>
        <taxon>Eukaryota</taxon>
        <taxon>Metazoa</taxon>
        <taxon>Chordata</taxon>
        <taxon>Craniata</taxon>
        <taxon>Vertebrata</taxon>
        <taxon>Euteleostomi</taxon>
        <taxon>Coelacanthiformes</taxon>
        <taxon>Coelacanthidae</taxon>
        <taxon>Latimeria</taxon>
    </lineage>
</organism>
<dbReference type="OMA" id="MSFRSDT"/>
<dbReference type="InterPro" id="IPR053078">
    <property type="entry name" value="TTF1-like"/>
</dbReference>
<dbReference type="SMART" id="SM00717">
    <property type="entry name" value="SANT"/>
    <property type="match status" value="3"/>
</dbReference>
<dbReference type="AlphaFoldDB" id="H2ZXF1"/>
<feature type="region of interest" description="Disordered" evidence="1">
    <location>
        <begin position="1"/>
        <end position="147"/>
    </location>
</feature>
<dbReference type="OrthoDB" id="5812619at2759"/>
<dbReference type="GO" id="GO:0005730">
    <property type="term" value="C:nucleolus"/>
    <property type="evidence" value="ECO:0007669"/>
    <property type="project" value="TreeGrafter"/>
</dbReference>
<evidence type="ECO:0000256" key="1">
    <source>
        <dbReference type="SAM" id="MobiDB-lite"/>
    </source>
</evidence>
<dbReference type="Gene3D" id="1.10.10.60">
    <property type="entry name" value="Homeodomain-like"/>
    <property type="match status" value="2"/>
</dbReference>